<keyword evidence="4 6" id="KW-0472">Membrane</keyword>
<evidence type="ECO:0000256" key="4">
    <source>
        <dbReference type="ARBA" id="ARBA00023136"/>
    </source>
</evidence>
<accession>A0A6A2XFM1</accession>
<dbReference type="GO" id="GO:0005886">
    <property type="term" value="C:plasma membrane"/>
    <property type="evidence" value="ECO:0007669"/>
    <property type="project" value="TreeGrafter"/>
</dbReference>
<dbReference type="InterPro" id="IPR039421">
    <property type="entry name" value="Type_1_exporter"/>
</dbReference>
<feature type="domain" description="ABC transmembrane type-1" evidence="7">
    <location>
        <begin position="46"/>
        <end position="232"/>
    </location>
</feature>
<feature type="transmembrane region" description="Helical" evidence="6">
    <location>
        <begin position="83"/>
        <end position="103"/>
    </location>
</feature>
<dbReference type="Pfam" id="PF00664">
    <property type="entry name" value="ABC_membrane"/>
    <property type="match status" value="1"/>
</dbReference>
<evidence type="ECO:0000256" key="2">
    <source>
        <dbReference type="ARBA" id="ARBA00022692"/>
    </source>
</evidence>
<sequence length="232" mass="25810">MEPSSNKDSDHTNKKQEEKEHHKVPLLKLFSFADFHEYVLMALGYIGACVHGAPVPVFFVFFGKLINVAGMAYLFPKEAFHKVAKYSLDFVYLSVVMLFSSWIDIEVACCMHTGERQAAKMRMAYLKSMLNQDISLFDTEASTGAVISAITSDIIVVQEALSEKVGNFMLYISRFIAGFRIGFARVWQISLVTLAIVPLIAVIGGLYAYLGTGLTARVRNSYVKAGEIVEEV</sequence>
<keyword evidence="2 6" id="KW-0812">Transmembrane</keyword>
<dbReference type="PANTHER" id="PTHR24222">
    <property type="entry name" value="ABC TRANSPORTER B FAMILY"/>
    <property type="match status" value="1"/>
</dbReference>
<reference evidence="8" key="1">
    <citation type="submission" date="2019-09" db="EMBL/GenBank/DDBJ databases">
        <title>Draft genome information of white flower Hibiscus syriacus.</title>
        <authorList>
            <person name="Kim Y.-M."/>
        </authorList>
    </citation>
    <scope>NUCLEOTIDE SEQUENCE [LARGE SCALE GENOMIC DNA]</scope>
    <source>
        <strain evidence="8">YM2019G1</strain>
    </source>
</reference>
<dbReference type="Proteomes" id="UP000436088">
    <property type="component" value="Unassembled WGS sequence"/>
</dbReference>
<gene>
    <name evidence="8" type="ORF">F3Y22_tig00116996pilonHSYRG00257</name>
</gene>
<dbReference type="GO" id="GO:0005524">
    <property type="term" value="F:ATP binding"/>
    <property type="evidence" value="ECO:0007669"/>
    <property type="project" value="InterPro"/>
</dbReference>
<comment type="subcellular location">
    <subcellularLocation>
        <location evidence="1">Membrane</location>
        <topology evidence="1">Multi-pass membrane protein</topology>
    </subcellularLocation>
</comment>
<feature type="region of interest" description="Disordered" evidence="5">
    <location>
        <begin position="1"/>
        <end position="20"/>
    </location>
</feature>
<dbReference type="EMBL" id="VEPZ02001761">
    <property type="protein sequence ID" value="KAE8657239.1"/>
    <property type="molecule type" value="Genomic_DNA"/>
</dbReference>
<evidence type="ECO:0000256" key="5">
    <source>
        <dbReference type="SAM" id="MobiDB-lite"/>
    </source>
</evidence>
<evidence type="ECO:0000313" key="8">
    <source>
        <dbReference type="EMBL" id="KAE8657239.1"/>
    </source>
</evidence>
<dbReference type="CDD" id="cd18577">
    <property type="entry name" value="ABC_6TM_Pgp_ABCB1_D1_like"/>
    <property type="match status" value="1"/>
</dbReference>
<dbReference type="SUPFAM" id="SSF90123">
    <property type="entry name" value="ABC transporter transmembrane region"/>
    <property type="match status" value="1"/>
</dbReference>
<dbReference type="PANTHER" id="PTHR24222:SF62">
    <property type="entry name" value="ABC TRANSPORTER B FAMILY MEMBER 2"/>
    <property type="match status" value="1"/>
</dbReference>
<keyword evidence="3 6" id="KW-1133">Transmembrane helix</keyword>
<feature type="transmembrane region" description="Helical" evidence="6">
    <location>
        <begin position="38"/>
        <end position="62"/>
    </location>
</feature>
<dbReference type="InterPro" id="IPR036640">
    <property type="entry name" value="ABC1_TM_sf"/>
</dbReference>
<proteinExistence type="predicted"/>
<dbReference type="InterPro" id="IPR011527">
    <property type="entry name" value="ABC1_TM_dom"/>
</dbReference>
<organism evidence="8 9">
    <name type="scientific">Hibiscus syriacus</name>
    <name type="common">Rose of Sharon</name>
    <dbReference type="NCBI Taxonomy" id="106335"/>
    <lineage>
        <taxon>Eukaryota</taxon>
        <taxon>Viridiplantae</taxon>
        <taxon>Streptophyta</taxon>
        <taxon>Embryophyta</taxon>
        <taxon>Tracheophyta</taxon>
        <taxon>Spermatophyta</taxon>
        <taxon>Magnoliopsida</taxon>
        <taxon>eudicotyledons</taxon>
        <taxon>Gunneridae</taxon>
        <taxon>Pentapetalae</taxon>
        <taxon>rosids</taxon>
        <taxon>malvids</taxon>
        <taxon>Malvales</taxon>
        <taxon>Malvaceae</taxon>
        <taxon>Malvoideae</taxon>
        <taxon>Hibiscus</taxon>
    </lineage>
</organism>
<dbReference type="PROSITE" id="PS50929">
    <property type="entry name" value="ABC_TM1F"/>
    <property type="match status" value="1"/>
</dbReference>
<evidence type="ECO:0000259" key="7">
    <source>
        <dbReference type="PROSITE" id="PS50929"/>
    </source>
</evidence>
<comment type="caution">
    <text evidence="8">The sequence shown here is derived from an EMBL/GenBank/DDBJ whole genome shotgun (WGS) entry which is preliminary data.</text>
</comment>
<dbReference type="GO" id="GO:0140359">
    <property type="term" value="F:ABC-type transporter activity"/>
    <property type="evidence" value="ECO:0007669"/>
    <property type="project" value="InterPro"/>
</dbReference>
<evidence type="ECO:0000256" key="1">
    <source>
        <dbReference type="ARBA" id="ARBA00004141"/>
    </source>
</evidence>
<evidence type="ECO:0000256" key="3">
    <source>
        <dbReference type="ARBA" id="ARBA00022989"/>
    </source>
</evidence>
<feature type="transmembrane region" description="Helical" evidence="6">
    <location>
        <begin position="189"/>
        <end position="210"/>
    </location>
</feature>
<dbReference type="Gene3D" id="1.20.1560.10">
    <property type="entry name" value="ABC transporter type 1, transmembrane domain"/>
    <property type="match status" value="1"/>
</dbReference>
<dbReference type="AlphaFoldDB" id="A0A6A2XFM1"/>
<evidence type="ECO:0000313" key="9">
    <source>
        <dbReference type="Proteomes" id="UP000436088"/>
    </source>
</evidence>
<keyword evidence="9" id="KW-1185">Reference proteome</keyword>
<evidence type="ECO:0000256" key="6">
    <source>
        <dbReference type="SAM" id="Phobius"/>
    </source>
</evidence>
<name>A0A6A2XFM1_HIBSY</name>
<protein>
    <recommendedName>
        <fullName evidence="7">ABC transmembrane type-1 domain-containing protein</fullName>
    </recommendedName>
</protein>